<evidence type="ECO:0000313" key="2">
    <source>
        <dbReference type="Proteomes" id="UP000272117"/>
    </source>
</evidence>
<organism evidence="1 2">
    <name type="scientific">Rufibacter latericius</name>
    <dbReference type="NCBI Taxonomy" id="2487040"/>
    <lineage>
        <taxon>Bacteria</taxon>
        <taxon>Pseudomonadati</taxon>
        <taxon>Bacteroidota</taxon>
        <taxon>Cytophagia</taxon>
        <taxon>Cytophagales</taxon>
        <taxon>Hymenobacteraceae</taxon>
        <taxon>Rufibacter</taxon>
    </lineage>
</organism>
<dbReference type="Proteomes" id="UP000272117">
    <property type="component" value="Unassembled WGS sequence"/>
</dbReference>
<dbReference type="EMBL" id="RJJD01000021">
    <property type="protein sequence ID" value="RNI22651.1"/>
    <property type="molecule type" value="Genomic_DNA"/>
</dbReference>
<name>A0A3M9MAT3_9BACT</name>
<reference evidence="1 2" key="1">
    <citation type="submission" date="2018-11" db="EMBL/GenBank/DDBJ databases">
        <title>Rufibacter latericius sp. nov., isolated from water in Baiyang Lake.</title>
        <authorList>
            <person name="Yang Y."/>
        </authorList>
    </citation>
    <scope>NUCLEOTIDE SEQUENCE [LARGE SCALE GENOMIC DNA]</scope>
    <source>
        <strain evidence="1 2">R-22-1c-1</strain>
    </source>
</reference>
<proteinExistence type="predicted"/>
<dbReference type="RefSeq" id="WP_123129008.1">
    <property type="nucleotide sequence ID" value="NZ_RJJD01000021.1"/>
</dbReference>
<dbReference type="OrthoDB" id="877021at2"/>
<protein>
    <submittedName>
        <fullName evidence="1">Uncharacterized protein</fullName>
    </submittedName>
</protein>
<evidence type="ECO:0000313" key="1">
    <source>
        <dbReference type="EMBL" id="RNI22651.1"/>
    </source>
</evidence>
<dbReference type="AlphaFoldDB" id="A0A3M9MAT3"/>
<comment type="caution">
    <text evidence="1">The sequence shown here is derived from an EMBL/GenBank/DDBJ whole genome shotgun (WGS) entry which is preliminary data.</text>
</comment>
<gene>
    <name evidence="1" type="ORF">EFB08_21390</name>
</gene>
<accession>A0A3M9MAT3</accession>
<sequence length="485" mass="56098">MRQKKTTKPLTYGYLPVNLDANELINVTHGSGLRYRALILFKVILNQYRSRYSTSTPDYTEPVPLHSRYVEKILGERKASDGIDLLVNAGLLNSTNYKFDLADPTNNYSRSFSIPAHLLHIDLFGESRYYTKIPIFDKKAATAEKCYRKERIKGSLEKYPEDDVMARLADALDDVYLDLTSTEAKNIIEERGLANEVNGFSNLMHMELVNQRDIFWFKRDKYGRLHNPWVSLNKKGHPLIRFKGYDTERCGELDIANAQPYFSSIINQEVIRRMLPEAADLVAGIDFHTPVWQEYRNLCIGGKFYEHWIDVLRGFFGEEWQDYFAQQQELEYAAKNAKRKAAGKKPKKPKCNYSTASPRQVAKSLFYIVIFGTQPEGCEIGECFRGRFPDVYEAFRIIKCKHCPHNPSKKNKKGKPSYTNVVWIMQRLESLVVIDTAVRSLLDKNITQLISRHDSLMAPESLMSEVEMELKMAFERWELPVPTIK</sequence>
<keyword evidence="2" id="KW-1185">Reference proteome</keyword>